<keyword evidence="3" id="KW-1185">Reference proteome</keyword>
<dbReference type="PANTHER" id="PTHR33169:SF14">
    <property type="entry name" value="TRANSCRIPTIONAL REGULATOR RV3488"/>
    <property type="match status" value="1"/>
</dbReference>
<evidence type="ECO:0000313" key="3">
    <source>
        <dbReference type="Proteomes" id="UP000681162"/>
    </source>
</evidence>
<dbReference type="InterPro" id="IPR036390">
    <property type="entry name" value="WH_DNA-bd_sf"/>
</dbReference>
<dbReference type="Pfam" id="PF03551">
    <property type="entry name" value="PadR"/>
    <property type="match status" value="1"/>
</dbReference>
<dbReference type="Gene3D" id="1.10.10.10">
    <property type="entry name" value="Winged helix-like DNA-binding domain superfamily/Winged helix DNA-binding domain"/>
    <property type="match status" value="1"/>
</dbReference>
<evidence type="ECO:0000313" key="2">
    <source>
        <dbReference type="EMBL" id="GIO39974.1"/>
    </source>
</evidence>
<organism evidence="2 3">
    <name type="scientific">Paenibacillus antibioticophila</name>
    <dbReference type="NCBI Taxonomy" id="1274374"/>
    <lineage>
        <taxon>Bacteria</taxon>
        <taxon>Bacillati</taxon>
        <taxon>Bacillota</taxon>
        <taxon>Bacilli</taxon>
        <taxon>Bacillales</taxon>
        <taxon>Paenibacillaceae</taxon>
        <taxon>Paenibacillus</taxon>
    </lineage>
</organism>
<comment type="caution">
    <text evidence="2">The sequence shown here is derived from an EMBL/GenBank/DDBJ whole genome shotgun (WGS) entry which is preliminary data.</text>
</comment>
<feature type="domain" description="Transcription regulator PadR N-terminal" evidence="1">
    <location>
        <begin position="10"/>
        <end position="85"/>
    </location>
</feature>
<dbReference type="InterPro" id="IPR052509">
    <property type="entry name" value="Metal_resp_DNA-bind_regulator"/>
</dbReference>
<gene>
    <name evidence="2" type="ORF">J41TS12_48350</name>
</gene>
<evidence type="ECO:0000259" key="1">
    <source>
        <dbReference type="Pfam" id="PF03551"/>
    </source>
</evidence>
<dbReference type="InterPro" id="IPR036388">
    <property type="entry name" value="WH-like_DNA-bd_sf"/>
</dbReference>
<name>A0A919XXQ5_9BACL</name>
<sequence>MQSLSIRLSILGLLMERDMHPYEIRTRMKERFLDLQGRFKIGSLYYAVDQLRKQNYIEAVMTISEHLGPEKTVYRITDSGKAYFQSLLLNRFREAAPDNHPLYIALVFAGKGDQEQIATILRERIGAAEKQVELCRRTYAEHEGIVPRSVLHLMAGYYEHARTELAWLRRLLIDAEAGKLHEISILPGFDH</sequence>
<accession>A0A919XXQ5</accession>
<dbReference type="AlphaFoldDB" id="A0A919XXQ5"/>
<dbReference type="PANTHER" id="PTHR33169">
    <property type="entry name" value="PADR-FAMILY TRANSCRIPTIONAL REGULATOR"/>
    <property type="match status" value="1"/>
</dbReference>
<dbReference type="SUPFAM" id="SSF46785">
    <property type="entry name" value="Winged helix' DNA-binding domain"/>
    <property type="match status" value="1"/>
</dbReference>
<proteinExistence type="predicted"/>
<dbReference type="InterPro" id="IPR005149">
    <property type="entry name" value="Tscrpt_reg_PadR_N"/>
</dbReference>
<protein>
    <submittedName>
        <fullName evidence="2">Transcriptional regulator</fullName>
    </submittedName>
</protein>
<dbReference type="EMBL" id="BORR01000030">
    <property type="protein sequence ID" value="GIO39974.1"/>
    <property type="molecule type" value="Genomic_DNA"/>
</dbReference>
<dbReference type="Proteomes" id="UP000681162">
    <property type="component" value="Unassembled WGS sequence"/>
</dbReference>
<dbReference type="RefSeq" id="WP_212943825.1">
    <property type="nucleotide sequence ID" value="NZ_BORR01000030.1"/>
</dbReference>
<reference evidence="2 3" key="1">
    <citation type="submission" date="2021-03" db="EMBL/GenBank/DDBJ databases">
        <title>Antimicrobial resistance genes in bacteria isolated from Japanese honey, and their potential for conferring macrolide and lincosamide resistance in the American foulbrood pathogen Paenibacillus larvae.</title>
        <authorList>
            <person name="Okamoto M."/>
            <person name="Kumagai M."/>
            <person name="Kanamori H."/>
            <person name="Takamatsu D."/>
        </authorList>
    </citation>
    <scope>NUCLEOTIDE SEQUENCE [LARGE SCALE GENOMIC DNA]</scope>
    <source>
        <strain evidence="2 3">J41TS12</strain>
    </source>
</reference>